<evidence type="ECO:0000313" key="3">
    <source>
        <dbReference type="Proteomes" id="UP001403385"/>
    </source>
</evidence>
<evidence type="ECO:0000259" key="1">
    <source>
        <dbReference type="Pfam" id="PF22481"/>
    </source>
</evidence>
<organism evidence="2 3">
    <name type="scientific">Rapidithrix thailandica</name>
    <dbReference type="NCBI Taxonomy" id="413964"/>
    <lineage>
        <taxon>Bacteria</taxon>
        <taxon>Pseudomonadati</taxon>
        <taxon>Bacteroidota</taxon>
        <taxon>Cytophagia</taxon>
        <taxon>Cytophagales</taxon>
        <taxon>Flammeovirgaceae</taxon>
        <taxon>Rapidithrix</taxon>
    </lineage>
</organism>
<feature type="domain" description="DUF6985" evidence="1">
    <location>
        <begin position="7"/>
        <end position="174"/>
    </location>
</feature>
<dbReference type="RefSeq" id="WP_346819986.1">
    <property type="nucleotide sequence ID" value="NZ_JBDKWZ010000002.1"/>
</dbReference>
<dbReference type="Pfam" id="PF22481">
    <property type="entry name" value="DUF6985"/>
    <property type="match status" value="1"/>
</dbReference>
<evidence type="ECO:0000313" key="2">
    <source>
        <dbReference type="EMBL" id="MEN7547201.1"/>
    </source>
</evidence>
<proteinExistence type="predicted"/>
<keyword evidence="3" id="KW-1185">Reference proteome</keyword>
<dbReference type="Proteomes" id="UP001403385">
    <property type="component" value="Unassembled WGS sequence"/>
</dbReference>
<comment type="caution">
    <text evidence="2">The sequence shown here is derived from an EMBL/GenBank/DDBJ whole genome shotgun (WGS) entry which is preliminary data.</text>
</comment>
<name>A0AAW9S271_9BACT</name>
<accession>A0AAW9S271</accession>
<gene>
    <name evidence="2" type="ORF">AAG747_04735</name>
</gene>
<dbReference type="InterPro" id="IPR054254">
    <property type="entry name" value="DUF6985"/>
</dbReference>
<dbReference type="AlphaFoldDB" id="A0AAW9S271"/>
<reference evidence="2 3" key="1">
    <citation type="submission" date="2024-04" db="EMBL/GenBank/DDBJ databases">
        <title>Novel genus in family Flammeovirgaceae.</title>
        <authorList>
            <person name="Nguyen T.H."/>
            <person name="Vuong T.Q."/>
            <person name="Le H."/>
            <person name="Kim S.-G."/>
        </authorList>
    </citation>
    <scope>NUCLEOTIDE SEQUENCE [LARGE SCALE GENOMIC DNA]</scope>
    <source>
        <strain evidence="2 3">JCM 23209</strain>
    </source>
</reference>
<sequence length="178" mass="21166">MMKHNYFGKIIEDEWASFHPEKETLIPYFDKKIRVYLGAEYDEDGEEMTTPPTPQQLDEFAQTLERFLTDIDKVIIDIQQSAFDYYQRIYARYYEKPFEVIFENSKVQKCKDEELHPPLNIDTKEKHFEYMKGIVEGIRIWDNQTLKIPIRYDLDEEHGMEVKIENNKVIAVGGIATT</sequence>
<dbReference type="EMBL" id="JBDKWZ010000002">
    <property type="protein sequence ID" value="MEN7547201.1"/>
    <property type="molecule type" value="Genomic_DNA"/>
</dbReference>
<protein>
    <recommendedName>
        <fullName evidence="1">DUF6985 domain-containing protein</fullName>
    </recommendedName>
</protein>